<dbReference type="Pfam" id="PF03459">
    <property type="entry name" value="TOBE"/>
    <property type="match status" value="1"/>
</dbReference>
<protein>
    <submittedName>
        <fullName evidence="7">TOBE domain-containing protein</fullName>
    </submittedName>
</protein>
<feature type="domain" description="Mop" evidence="6">
    <location>
        <begin position="163"/>
        <end position="229"/>
    </location>
</feature>
<dbReference type="InterPro" id="IPR051815">
    <property type="entry name" value="Molybdate_resp_trans_reg"/>
</dbReference>
<organism evidence="7 8">
    <name type="scientific">Haloplanus ruber</name>
    <dbReference type="NCBI Taxonomy" id="869892"/>
    <lineage>
        <taxon>Archaea</taxon>
        <taxon>Methanobacteriati</taxon>
        <taxon>Methanobacteriota</taxon>
        <taxon>Stenosarchaea group</taxon>
        <taxon>Halobacteria</taxon>
        <taxon>Halobacteriales</taxon>
        <taxon>Haloferacaceae</taxon>
        <taxon>Haloplanus</taxon>
    </lineage>
</organism>
<sequence>MEFSTEFDARIGRGDVTLTERDVALLRAIDDHGSINAATATLGRSYSRGQQRIVELEEGFGDLVARKRGGSGGGGSHLTDLARELLNRYDQLSAEFSGIAETEETVLSGQVVDHDGELATVETAAGTVRALVHDDGTDTGARLTLRADAVTLQSPSRSPEGDRTSARNRLEGTVRTVDRGEPVALVTVDVADEVSLAALVTVTSVEKLGLDRGTPVVASFKATATRGVPVE</sequence>
<keyword evidence="5" id="KW-0677">Repeat</keyword>
<keyword evidence="3" id="KW-0813">Transport</keyword>
<dbReference type="SUPFAM" id="SSF50331">
    <property type="entry name" value="MOP-like"/>
    <property type="match status" value="1"/>
</dbReference>
<comment type="similarity">
    <text evidence="2">Belongs to the ModE family.</text>
</comment>
<evidence type="ECO:0000256" key="1">
    <source>
        <dbReference type="ARBA" id="ARBA00004202"/>
    </source>
</evidence>
<dbReference type="PANTHER" id="PTHR30432">
    <property type="entry name" value="TRANSCRIPTIONAL REGULATOR MODE"/>
    <property type="match status" value="1"/>
</dbReference>
<evidence type="ECO:0000256" key="4">
    <source>
        <dbReference type="ARBA" id="ARBA00022505"/>
    </source>
</evidence>
<dbReference type="Gene3D" id="1.10.10.10">
    <property type="entry name" value="Winged helix-like DNA-binding domain superfamily/Winged helix DNA-binding domain"/>
    <property type="match status" value="1"/>
</dbReference>
<dbReference type="GO" id="GO:0005886">
    <property type="term" value="C:plasma membrane"/>
    <property type="evidence" value="ECO:0007669"/>
    <property type="project" value="UniProtKB-SubCell"/>
</dbReference>
<dbReference type="InterPro" id="IPR036388">
    <property type="entry name" value="WH-like_DNA-bd_sf"/>
</dbReference>
<evidence type="ECO:0000256" key="3">
    <source>
        <dbReference type="ARBA" id="ARBA00022448"/>
    </source>
</evidence>
<name>A0ABD6CZH5_9EURY</name>
<dbReference type="InterPro" id="IPR004606">
    <property type="entry name" value="Mop_domain"/>
</dbReference>
<dbReference type="AlphaFoldDB" id="A0ABD6CZH5"/>
<evidence type="ECO:0000259" key="6">
    <source>
        <dbReference type="PROSITE" id="PS51866"/>
    </source>
</evidence>
<evidence type="ECO:0000256" key="2">
    <source>
        <dbReference type="ARBA" id="ARBA00008110"/>
    </source>
</evidence>
<dbReference type="Gene3D" id="2.40.50.100">
    <property type="match status" value="1"/>
</dbReference>
<dbReference type="InterPro" id="IPR008995">
    <property type="entry name" value="Mo/tungstate-bd_C_term_dom"/>
</dbReference>
<dbReference type="Proteomes" id="UP001597075">
    <property type="component" value="Unassembled WGS sequence"/>
</dbReference>
<evidence type="ECO:0000313" key="8">
    <source>
        <dbReference type="Proteomes" id="UP001597075"/>
    </source>
</evidence>
<evidence type="ECO:0000256" key="5">
    <source>
        <dbReference type="ARBA" id="ARBA00022737"/>
    </source>
</evidence>
<comment type="caution">
    <text evidence="7">The sequence shown here is derived from an EMBL/GenBank/DDBJ whole genome shotgun (WGS) entry which is preliminary data.</text>
</comment>
<comment type="subcellular location">
    <subcellularLocation>
        <location evidence="1">Cell membrane</location>
        <topology evidence="1">Peripheral membrane protein</topology>
    </subcellularLocation>
</comment>
<dbReference type="PANTHER" id="PTHR30432:SF1">
    <property type="entry name" value="DNA-BINDING TRANSCRIPTIONAL DUAL REGULATOR MODE"/>
    <property type="match status" value="1"/>
</dbReference>
<gene>
    <name evidence="7" type="ORF">ACFSBJ_10530</name>
</gene>
<dbReference type="InterPro" id="IPR005116">
    <property type="entry name" value="Transp-assoc_OB_typ1"/>
</dbReference>
<dbReference type="PROSITE" id="PS51866">
    <property type="entry name" value="MOP"/>
    <property type="match status" value="1"/>
</dbReference>
<dbReference type="InterPro" id="IPR016462">
    <property type="entry name" value="ModE"/>
</dbReference>
<accession>A0ABD6CZH5</accession>
<dbReference type="PIRSF" id="PIRSF005763">
    <property type="entry name" value="Txn_reg_ModE"/>
    <property type="match status" value="1"/>
</dbReference>
<dbReference type="SUPFAM" id="SSF46785">
    <property type="entry name" value="Winged helix' DNA-binding domain"/>
    <property type="match status" value="1"/>
</dbReference>
<dbReference type="RefSeq" id="WP_256404418.1">
    <property type="nucleotide sequence ID" value="NZ_CP187151.1"/>
</dbReference>
<keyword evidence="4" id="KW-0500">Molybdenum</keyword>
<proteinExistence type="inferred from homology"/>
<dbReference type="InterPro" id="IPR036390">
    <property type="entry name" value="WH_DNA-bd_sf"/>
</dbReference>
<evidence type="ECO:0000313" key="7">
    <source>
        <dbReference type="EMBL" id="MFD1634163.1"/>
    </source>
</evidence>
<keyword evidence="8" id="KW-1185">Reference proteome</keyword>
<dbReference type="EMBL" id="JBHUDL010000010">
    <property type="protein sequence ID" value="MFD1634163.1"/>
    <property type="molecule type" value="Genomic_DNA"/>
</dbReference>
<reference evidence="7 8" key="1">
    <citation type="journal article" date="2019" name="Int. J. Syst. Evol. Microbiol.">
        <title>The Global Catalogue of Microorganisms (GCM) 10K type strain sequencing project: providing services to taxonomists for standard genome sequencing and annotation.</title>
        <authorList>
            <consortium name="The Broad Institute Genomics Platform"/>
            <consortium name="The Broad Institute Genome Sequencing Center for Infectious Disease"/>
            <person name="Wu L."/>
            <person name="Ma J."/>
        </authorList>
    </citation>
    <scope>NUCLEOTIDE SEQUENCE [LARGE SCALE GENOMIC DNA]</scope>
    <source>
        <strain evidence="7 8">CGMCC 1.10594</strain>
    </source>
</reference>